<name>A0A0F9HCB9_9ZZZZ</name>
<organism evidence="1">
    <name type="scientific">marine sediment metagenome</name>
    <dbReference type="NCBI Taxonomy" id="412755"/>
    <lineage>
        <taxon>unclassified sequences</taxon>
        <taxon>metagenomes</taxon>
        <taxon>ecological metagenomes</taxon>
    </lineage>
</organism>
<comment type="caution">
    <text evidence="1">The sequence shown here is derived from an EMBL/GenBank/DDBJ whole genome shotgun (WGS) entry which is preliminary data.</text>
</comment>
<dbReference type="EMBL" id="LAZR01023203">
    <property type="protein sequence ID" value="KKL79325.1"/>
    <property type="molecule type" value="Genomic_DNA"/>
</dbReference>
<evidence type="ECO:0000313" key="1">
    <source>
        <dbReference type="EMBL" id="KKL79325.1"/>
    </source>
</evidence>
<protein>
    <submittedName>
        <fullName evidence="1">Uncharacterized protein</fullName>
    </submittedName>
</protein>
<accession>A0A0F9HCB9</accession>
<gene>
    <name evidence="1" type="ORF">LCGC14_2015900</name>
</gene>
<sequence>MRAVRSDKSIIKGLQREHDRLIEMGREVEAELRRVVDVNKRLEAANAAKDAAL</sequence>
<proteinExistence type="predicted"/>
<reference evidence="1" key="1">
    <citation type="journal article" date="2015" name="Nature">
        <title>Complex archaea that bridge the gap between prokaryotes and eukaryotes.</title>
        <authorList>
            <person name="Spang A."/>
            <person name="Saw J.H."/>
            <person name="Jorgensen S.L."/>
            <person name="Zaremba-Niedzwiedzka K."/>
            <person name="Martijn J."/>
            <person name="Lind A.E."/>
            <person name="van Eijk R."/>
            <person name="Schleper C."/>
            <person name="Guy L."/>
            <person name="Ettema T.J."/>
        </authorList>
    </citation>
    <scope>NUCLEOTIDE SEQUENCE</scope>
</reference>
<feature type="non-terminal residue" evidence="1">
    <location>
        <position position="53"/>
    </location>
</feature>
<dbReference type="AlphaFoldDB" id="A0A0F9HCB9"/>